<evidence type="ECO:0000313" key="3">
    <source>
        <dbReference type="EMBL" id="EFI94368.1"/>
    </source>
</evidence>
<feature type="transmembrane region" description="Helical" evidence="1">
    <location>
        <begin position="103"/>
        <end position="123"/>
    </location>
</feature>
<evidence type="ECO:0000259" key="2">
    <source>
        <dbReference type="Pfam" id="PF20151"/>
    </source>
</evidence>
<dbReference type="InParanoid" id="D8QBK1"/>
<evidence type="ECO:0000256" key="1">
    <source>
        <dbReference type="SAM" id="Phobius"/>
    </source>
</evidence>
<dbReference type="HOGENOM" id="CLU_035509_13_0_1"/>
<keyword evidence="1" id="KW-0472">Membrane</keyword>
<organism evidence="4">
    <name type="scientific">Schizophyllum commune (strain H4-8 / FGSC 9210)</name>
    <name type="common">Split gill fungus</name>
    <dbReference type="NCBI Taxonomy" id="578458"/>
    <lineage>
        <taxon>Eukaryota</taxon>
        <taxon>Fungi</taxon>
        <taxon>Dikarya</taxon>
        <taxon>Basidiomycota</taxon>
        <taxon>Agaricomycotina</taxon>
        <taxon>Agaricomycetes</taxon>
        <taxon>Agaricomycetidae</taxon>
        <taxon>Agaricales</taxon>
        <taxon>Schizophyllaceae</taxon>
        <taxon>Schizophyllum</taxon>
    </lineage>
</organism>
<feature type="transmembrane region" description="Helical" evidence="1">
    <location>
        <begin position="180"/>
        <end position="200"/>
    </location>
</feature>
<dbReference type="AlphaFoldDB" id="D8QBK1"/>
<keyword evidence="4" id="KW-1185">Reference proteome</keyword>
<feature type="transmembrane region" description="Helical" evidence="1">
    <location>
        <begin position="72"/>
        <end position="91"/>
    </location>
</feature>
<feature type="transmembrane region" description="Helical" evidence="1">
    <location>
        <begin position="245"/>
        <end position="268"/>
    </location>
</feature>
<reference evidence="3 4" key="1">
    <citation type="journal article" date="2010" name="Nat. Biotechnol.">
        <title>Genome sequence of the model mushroom Schizophyllum commune.</title>
        <authorList>
            <person name="Ohm R.A."/>
            <person name="de Jong J.F."/>
            <person name="Lugones L.G."/>
            <person name="Aerts A."/>
            <person name="Kothe E."/>
            <person name="Stajich J.E."/>
            <person name="de Vries R.P."/>
            <person name="Record E."/>
            <person name="Levasseur A."/>
            <person name="Baker S.E."/>
            <person name="Bartholomew K.A."/>
            <person name="Coutinho P.M."/>
            <person name="Erdmann S."/>
            <person name="Fowler T.J."/>
            <person name="Gathman A.C."/>
            <person name="Lombard V."/>
            <person name="Henrissat B."/>
            <person name="Knabe N."/>
            <person name="Kuees U."/>
            <person name="Lilly W.W."/>
            <person name="Lindquist E."/>
            <person name="Lucas S."/>
            <person name="Magnuson J.K."/>
            <person name="Piumi F."/>
            <person name="Raudaskoski M."/>
            <person name="Salamov A."/>
            <person name="Schmutz J."/>
            <person name="Schwarze F.W.M.R."/>
            <person name="vanKuyk P.A."/>
            <person name="Horton J.S."/>
            <person name="Grigoriev I.V."/>
            <person name="Woesten H.A.B."/>
        </authorList>
    </citation>
    <scope>NUCLEOTIDE SEQUENCE [LARGE SCALE GENOMIC DNA]</scope>
    <source>
        <strain evidence="4">H4-8 / FGSC 9210</strain>
    </source>
</reference>
<dbReference type="VEuPathDB" id="FungiDB:SCHCODRAFT_02633851"/>
<proteinExistence type="predicted"/>
<dbReference type="eggNOG" id="ENOG502SS73">
    <property type="taxonomic scope" value="Eukaryota"/>
</dbReference>
<gene>
    <name evidence="3" type="ORF">SCHCODRAFT_85702</name>
</gene>
<feature type="transmembrane region" description="Helical" evidence="1">
    <location>
        <begin position="221"/>
        <end position="239"/>
    </location>
</feature>
<keyword evidence="1" id="KW-1133">Transmembrane helix</keyword>
<feature type="transmembrane region" description="Helical" evidence="1">
    <location>
        <begin position="130"/>
        <end position="151"/>
    </location>
</feature>
<dbReference type="InterPro" id="IPR045340">
    <property type="entry name" value="DUF6533"/>
</dbReference>
<dbReference type="Proteomes" id="UP000007431">
    <property type="component" value="Unassembled WGS sequence"/>
</dbReference>
<keyword evidence="1" id="KW-0812">Transmembrane</keyword>
<protein>
    <submittedName>
        <fullName evidence="3">Expressed protein</fullName>
    </submittedName>
</protein>
<feature type="domain" description="DUF6533" evidence="2">
    <location>
        <begin position="33"/>
        <end position="75"/>
    </location>
</feature>
<dbReference type="OMA" id="GENNTSH"/>
<dbReference type="Pfam" id="PF20151">
    <property type="entry name" value="DUF6533"/>
    <property type="match status" value="1"/>
</dbReference>
<sequence>MASTEAFGFGFTVELLQKDIDRLQGAENGRRITIAFFCLTVYDWLLTLNSEIRQFWQEPWSISKALFLVNRYLPPVTMILEMICFGVWYPSPEVCRPVIQASFILNAFSISVVQATLVLRLWYLFADSNLIRIPTTLAYVANVVLTFYFTIRSAADLEILRNIEHIQGCRVSRPEEFWRIYLPALVVHTLLFVLMLIRAVRNRQFLRQAPLFKRILRDGGAFYFVVFFSVGLTSIGSFFHDYPQINIPSIYSSMLLACTSVALSRVLLSIHSLAAKLGSAAPWALNSVELSRLSWRPGSTEGEIVVEKTFVDEDEVWEPQEFSERDRRRISEFVRRAR</sequence>
<accession>D8QBK1</accession>
<name>D8QBK1_SCHCM</name>
<evidence type="ECO:0000313" key="4">
    <source>
        <dbReference type="Proteomes" id="UP000007431"/>
    </source>
</evidence>
<dbReference type="EMBL" id="GL377309">
    <property type="protein sequence ID" value="EFI94368.1"/>
    <property type="molecule type" value="Genomic_DNA"/>
</dbReference>